<proteinExistence type="predicted"/>
<evidence type="ECO:0000313" key="3">
    <source>
        <dbReference type="Proteomes" id="UP000288805"/>
    </source>
</evidence>
<dbReference type="EMBL" id="QGNW01001346">
    <property type="protein sequence ID" value="RVW44652.1"/>
    <property type="molecule type" value="Genomic_DNA"/>
</dbReference>
<evidence type="ECO:0000256" key="1">
    <source>
        <dbReference type="SAM" id="MobiDB-lite"/>
    </source>
</evidence>
<protein>
    <submittedName>
        <fullName evidence="2">Uncharacterized protein</fullName>
    </submittedName>
</protein>
<evidence type="ECO:0000313" key="2">
    <source>
        <dbReference type="EMBL" id="RVW44652.1"/>
    </source>
</evidence>
<comment type="caution">
    <text evidence="2">The sequence shown here is derived from an EMBL/GenBank/DDBJ whole genome shotgun (WGS) entry which is preliminary data.</text>
</comment>
<name>A0A438EAH3_VITVI</name>
<feature type="compositionally biased region" description="Basic and acidic residues" evidence="1">
    <location>
        <begin position="20"/>
        <end position="35"/>
    </location>
</feature>
<reference evidence="2 3" key="1">
    <citation type="journal article" date="2018" name="PLoS Genet.">
        <title>Population sequencing reveals clonal diversity and ancestral inbreeding in the grapevine cultivar Chardonnay.</title>
        <authorList>
            <person name="Roach M.J."/>
            <person name="Johnson D.L."/>
            <person name="Bohlmann J."/>
            <person name="van Vuuren H.J."/>
            <person name="Jones S.J."/>
            <person name="Pretorius I.S."/>
            <person name="Schmidt S.A."/>
            <person name="Borneman A.R."/>
        </authorList>
    </citation>
    <scope>NUCLEOTIDE SEQUENCE [LARGE SCALE GENOMIC DNA]</scope>
    <source>
        <strain evidence="3">cv. Chardonnay</strain>
        <tissue evidence="2">Leaf</tissue>
    </source>
</reference>
<organism evidence="2 3">
    <name type="scientific">Vitis vinifera</name>
    <name type="common">Grape</name>
    <dbReference type="NCBI Taxonomy" id="29760"/>
    <lineage>
        <taxon>Eukaryota</taxon>
        <taxon>Viridiplantae</taxon>
        <taxon>Streptophyta</taxon>
        <taxon>Embryophyta</taxon>
        <taxon>Tracheophyta</taxon>
        <taxon>Spermatophyta</taxon>
        <taxon>Magnoliopsida</taxon>
        <taxon>eudicotyledons</taxon>
        <taxon>Gunneridae</taxon>
        <taxon>Pentapetalae</taxon>
        <taxon>rosids</taxon>
        <taxon>Vitales</taxon>
        <taxon>Vitaceae</taxon>
        <taxon>Viteae</taxon>
        <taxon>Vitis</taxon>
    </lineage>
</organism>
<feature type="region of interest" description="Disordered" evidence="1">
    <location>
        <begin position="1"/>
        <end position="35"/>
    </location>
</feature>
<accession>A0A438EAH3</accession>
<dbReference type="AlphaFoldDB" id="A0A438EAH3"/>
<gene>
    <name evidence="2" type="ORF">CK203_086882</name>
</gene>
<dbReference type="Proteomes" id="UP000288805">
    <property type="component" value="Unassembled WGS sequence"/>
</dbReference>
<sequence length="415" mass="45435">MRPEMRKVSTGSRSSGRSIGEIRGDSAARATPHVEELENVRLEALLLPVDGTGGQDNGAGGDGTEKWVQVGSGARAPLEDREVGLSSSGPSAGLLGLKLKSSWISPTVGRQLKGVANVRAEPGDGPSSSKAQWGADAVASPLKGLKLKGVMNDEARPGDGLSYSKAKWWADDVASPGISEVKGLLGDCLGPPQPEIIRGSLERPCSWARSVYDNGKNFEAKFLKLKEKEDEWKQQMASSHSATDRALIEEELRYGSALIPWGVRALGFSSPISLPFGRTPKGEYYDHSGVLCEEIQEDTPLSMLKTIENGEGCWDLVEVNLVNNKAKEWERGSILTKPQEVRGERENGWEESNLAKFSQFLGFSTEGLEKEILNCLAKIRKRREMIYSRGALEKTKFERELKRLECSINYERGSK</sequence>